<comment type="subunit">
    <text evidence="12">Monomer or homodimer.</text>
</comment>
<dbReference type="PANTHER" id="PTHR45992:SF2">
    <property type="entry name" value="EUKARYOTIC ELONGATION FACTOR 2 KINASE"/>
    <property type="match status" value="1"/>
</dbReference>
<evidence type="ECO:0000256" key="6">
    <source>
        <dbReference type="ARBA" id="ARBA00022837"/>
    </source>
</evidence>
<dbReference type="EMBL" id="JAWQEG010001079">
    <property type="protein sequence ID" value="KAK3882578.1"/>
    <property type="molecule type" value="Genomic_DNA"/>
</dbReference>
<reference evidence="15" key="1">
    <citation type="submission" date="2023-10" db="EMBL/GenBank/DDBJ databases">
        <title>Genome assemblies of two species of porcelain crab, Petrolisthes cinctipes and Petrolisthes manimaculis (Anomura: Porcellanidae).</title>
        <authorList>
            <person name="Angst P."/>
        </authorList>
    </citation>
    <scope>NUCLEOTIDE SEQUENCE</scope>
    <source>
        <strain evidence="15">PB745_01</strain>
        <tissue evidence="15">Gill</tissue>
    </source>
</reference>
<dbReference type="GO" id="GO:0031037">
    <property type="term" value="P:myosin II filament disassembly"/>
    <property type="evidence" value="ECO:0007669"/>
    <property type="project" value="TreeGrafter"/>
</dbReference>
<gene>
    <name evidence="15" type="ORF">Pcinc_013055</name>
</gene>
<feature type="domain" description="Alpha-type protein kinase" evidence="14">
    <location>
        <begin position="107"/>
        <end position="317"/>
    </location>
</feature>
<evidence type="ECO:0000256" key="4">
    <source>
        <dbReference type="ARBA" id="ARBA00022741"/>
    </source>
</evidence>
<feature type="region of interest" description="Disordered" evidence="13">
    <location>
        <begin position="418"/>
        <end position="442"/>
    </location>
</feature>
<keyword evidence="5 12" id="KW-0418">Kinase</keyword>
<evidence type="ECO:0000256" key="2">
    <source>
        <dbReference type="ARBA" id="ARBA00022553"/>
    </source>
</evidence>
<dbReference type="InterPro" id="IPR017400">
    <property type="entry name" value="eEF-2K"/>
</dbReference>
<dbReference type="PIRSF" id="PIRSF038139">
    <property type="entry name" value="Elongation_factor_2_kinase"/>
    <property type="match status" value="1"/>
</dbReference>
<dbReference type="Gene3D" id="3.30.200.20">
    <property type="entry name" value="Phosphorylase Kinase, domain 1"/>
    <property type="match status" value="2"/>
</dbReference>
<dbReference type="Gene3D" id="1.25.40.10">
    <property type="entry name" value="Tetratricopeptide repeat domain"/>
    <property type="match status" value="1"/>
</dbReference>
<dbReference type="GO" id="GO:0004686">
    <property type="term" value="F:elongation factor-2 kinase activity"/>
    <property type="evidence" value="ECO:0007669"/>
    <property type="project" value="UniProtKB-UniRule"/>
</dbReference>
<sequence>MVLVERTMSESSDDNIDIRPLELGDLRRRVEESDDDTHSLPDSSGNRFFSAVFHTTGLKRRRDKPIDRKFVARMAWKNAVLKIRSLGDPWEKFHLNTYKTEKARRHRYNALRQTWTADEVVVKMEPKPFNHGAMRECFRMKKLSNFSKDDWTRAHNYVSKRYMETNTSREIYFEDVKLQMDAKLWGEEYNRHNPPKKVDIFQMAILEMIEREGSPLYHLEHYIEGQYVKYNSNSGFVRSEAIRMTPQAFSHFTFERSGHELIVVDIQGVGDLYTDPQIHTSHGNDYGDGNLGSRGMALFLHSHRCNSICESLNLTPFDLAPSEMQNLDNNVSPQMSYQTVVRGTEEVVITPTSEQKEHIQEYIRLRSLSSGYVSGDDKPRVHFNSISSVDSLELDEMTMTSESEDSLVDSSRREYRLHQLSPHHRPRYDSMTTDSGTDTETREKDLMQFKELVRRKARPSHVLGEIEHRKQLELLEENRNKTGGSALGQVHLDLAKYHELNRFVKESESYDRDAAMYHVMQAAKCGTLEAIKAMAQMHLKLPHDILPDLECGTLEAIKAMAQMHLKLPHDILPDLELDDNTCDMEIGFDHMLMAAEAKDRAAMIYVATAFESAIGLPQSRKPDWSKSVFWLDRVINTNTEDEGGNFDGTMNDPVYQLVARQAAMYLGGKHGLQKDPNKAGELYSWAAELATEAMKGKLASKYFMEAEEAWSECED</sequence>
<dbReference type="InterPro" id="IPR051852">
    <property type="entry name" value="Alpha-type_PK"/>
</dbReference>
<dbReference type="GO" id="GO:1903013">
    <property type="term" value="P:response to differentiation-inducing factor 1"/>
    <property type="evidence" value="ECO:0007669"/>
    <property type="project" value="TreeGrafter"/>
</dbReference>
<dbReference type="PANTHER" id="PTHR45992">
    <property type="entry name" value="EUKARYOTIC ELONGATION FACTOR 2 KINASE-RELATED"/>
    <property type="match status" value="1"/>
</dbReference>
<name>A0AAE1KSN7_PETCI</name>
<evidence type="ECO:0000313" key="15">
    <source>
        <dbReference type="EMBL" id="KAK3882578.1"/>
    </source>
</evidence>
<keyword evidence="16" id="KW-1185">Reference proteome</keyword>
<protein>
    <recommendedName>
        <fullName evidence="11 12">Eukaryotic elongation factor 2 kinase</fullName>
        <ecNumber evidence="10 12">2.7.11.20</ecNumber>
    </recommendedName>
</protein>
<dbReference type="EC" id="2.7.11.20" evidence="10 12"/>
<comment type="caution">
    <text evidence="15">The sequence shown here is derived from an EMBL/GenBank/DDBJ whole genome shotgun (WGS) entry which is preliminary data.</text>
</comment>
<proteinExistence type="inferred from homology"/>
<evidence type="ECO:0000256" key="3">
    <source>
        <dbReference type="ARBA" id="ARBA00022679"/>
    </source>
</evidence>
<dbReference type="Gene3D" id="3.20.200.10">
    <property type="entry name" value="MHCK/EF2 kinase"/>
    <property type="match status" value="1"/>
</dbReference>
<accession>A0AAE1KSN7</accession>
<dbReference type="GO" id="GO:0005509">
    <property type="term" value="F:calcium ion binding"/>
    <property type="evidence" value="ECO:0007669"/>
    <property type="project" value="UniProtKB-UniRule"/>
</dbReference>
<evidence type="ECO:0000256" key="1">
    <source>
        <dbReference type="ARBA" id="ARBA00022527"/>
    </source>
</evidence>
<organism evidence="15 16">
    <name type="scientific">Petrolisthes cinctipes</name>
    <name type="common">Flat porcelain crab</name>
    <dbReference type="NCBI Taxonomy" id="88211"/>
    <lineage>
        <taxon>Eukaryota</taxon>
        <taxon>Metazoa</taxon>
        <taxon>Ecdysozoa</taxon>
        <taxon>Arthropoda</taxon>
        <taxon>Crustacea</taxon>
        <taxon>Multicrustacea</taxon>
        <taxon>Malacostraca</taxon>
        <taxon>Eumalacostraca</taxon>
        <taxon>Eucarida</taxon>
        <taxon>Decapoda</taxon>
        <taxon>Pleocyemata</taxon>
        <taxon>Anomura</taxon>
        <taxon>Galatheoidea</taxon>
        <taxon>Porcellanidae</taxon>
        <taxon>Petrolisthes</taxon>
    </lineage>
</organism>
<dbReference type="InterPro" id="IPR047588">
    <property type="entry name" value="eEF2K_a_kinase_dom"/>
</dbReference>
<keyword evidence="2" id="KW-0597">Phosphoprotein</keyword>
<keyword evidence="7 12" id="KW-0067">ATP-binding</keyword>
<dbReference type="AlphaFoldDB" id="A0AAE1KSN7"/>
<comment type="catalytic activity">
    <reaction evidence="12">
        <text>[translation elongation factor 2] + ATP = [translation elongation factor 2]-phosphate + ADP + H(+)</text>
        <dbReference type="Rhea" id="RHEA:21436"/>
        <dbReference type="Rhea" id="RHEA-COMP:11268"/>
        <dbReference type="Rhea" id="RHEA-COMP:11269"/>
        <dbReference type="ChEBI" id="CHEBI:15378"/>
        <dbReference type="ChEBI" id="CHEBI:30616"/>
        <dbReference type="ChEBI" id="CHEBI:43176"/>
        <dbReference type="ChEBI" id="CHEBI:68546"/>
        <dbReference type="ChEBI" id="CHEBI:456216"/>
        <dbReference type="EC" id="2.7.11.20"/>
    </reaction>
</comment>
<evidence type="ECO:0000256" key="13">
    <source>
        <dbReference type="SAM" id="MobiDB-lite"/>
    </source>
</evidence>
<dbReference type="GO" id="GO:0005516">
    <property type="term" value="F:calmodulin binding"/>
    <property type="evidence" value="ECO:0007669"/>
    <property type="project" value="UniProtKB-UniRule"/>
</dbReference>
<dbReference type="Proteomes" id="UP001286313">
    <property type="component" value="Unassembled WGS sequence"/>
</dbReference>
<dbReference type="SUPFAM" id="SSF56112">
    <property type="entry name" value="Protein kinase-like (PK-like)"/>
    <property type="match status" value="1"/>
</dbReference>
<dbReference type="FunFam" id="3.20.200.10:FF:000002">
    <property type="entry name" value="Eukaryotic elongation factor 2 kinase"/>
    <property type="match status" value="1"/>
</dbReference>
<dbReference type="CDD" id="cd16967">
    <property type="entry name" value="Alpha_kinase_eEF2K"/>
    <property type="match status" value="1"/>
</dbReference>
<evidence type="ECO:0000256" key="12">
    <source>
        <dbReference type="PIRNR" id="PIRNR038139"/>
    </source>
</evidence>
<evidence type="ECO:0000256" key="7">
    <source>
        <dbReference type="ARBA" id="ARBA00022840"/>
    </source>
</evidence>
<dbReference type="InterPro" id="IPR004166">
    <property type="entry name" value="a-kinase_dom"/>
</dbReference>
<evidence type="ECO:0000313" key="16">
    <source>
        <dbReference type="Proteomes" id="UP001286313"/>
    </source>
</evidence>
<evidence type="ECO:0000256" key="11">
    <source>
        <dbReference type="ARBA" id="ARBA00067847"/>
    </source>
</evidence>
<dbReference type="PROSITE" id="PS51158">
    <property type="entry name" value="ALPHA_KINASE"/>
    <property type="match status" value="1"/>
</dbReference>
<dbReference type="GO" id="GO:0005524">
    <property type="term" value="F:ATP binding"/>
    <property type="evidence" value="ECO:0007669"/>
    <property type="project" value="UniProtKB-UniRule"/>
</dbReference>
<evidence type="ECO:0000259" key="14">
    <source>
        <dbReference type="PROSITE" id="PS51158"/>
    </source>
</evidence>
<evidence type="ECO:0000256" key="5">
    <source>
        <dbReference type="ARBA" id="ARBA00022777"/>
    </source>
</evidence>
<keyword evidence="8 12" id="KW-0112">Calmodulin-binding</keyword>
<keyword evidence="1 12" id="KW-0723">Serine/threonine-protein kinase</keyword>
<dbReference type="SMART" id="SM00811">
    <property type="entry name" value="Alpha_kinase"/>
    <property type="match status" value="1"/>
</dbReference>
<comment type="similarity">
    <text evidence="9 12">Belongs to the protein kinase superfamily. Alpha-type protein kinase family.</text>
</comment>
<evidence type="ECO:0000256" key="8">
    <source>
        <dbReference type="ARBA" id="ARBA00022860"/>
    </source>
</evidence>
<keyword evidence="6 12" id="KW-0106">Calcium</keyword>
<dbReference type="InterPro" id="IPR011990">
    <property type="entry name" value="TPR-like_helical_dom_sf"/>
</dbReference>
<comment type="activity regulation">
    <text evidence="12">Undergoes calcium/calmodulin-dependent intramolecular autophosphorylation, and this results in it becoming partially calcium/calmodulin-independent.</text>
</comment>
<keyword evidence="3 12" id="KW-0808">Transferase</keyword>
<dbReference type="FunFam" id="3.30.200.20:FF:000336">
    <property type="entry name" value="Eukaryotic elongation factor 2 kinase"/>
    <property type="match status" value="1"/>
</dbReference>
<dbReference type="InterPro" id="IPR011009">
    <property type="entry name" value="Kinase-like_dom_sf"/>
</dbReference>
<dbReference type="Pfam" id="PF02816">
    <property type="entry name" value="Alpha_kinase"/>
    <property type="match status" value="1"/>
</dbReference>
<keyword evidence="4 12" id="KW-0547">Nucleotide-binding</keyword>
<evidence type="ECO:0000256" key="10">
    <source>
        <dbReference type="ARBA" id="ARBA00066872"/>
    </source>
</evidence>
<evidence type="ECO:0000256" key="9">
    <source>
        <dbReference type="ARBA" id="ARBA00061584"/>
    </source>
</evidence>